<dbReference type="SUPFAM" id="SSF51182">
    <property type="entry name" value="RmlC-like cupins"/>
    <property type="match status" value="1"/>
</dbReference>
<dbReference type="InterPro" id="IPR011051">
    <property type="entry name" value="RmlC_Cupin_sf"/>
</dbReference>
<dbReference type="Gene3D" id="1.10.10.60">
    <property type="entry name" value="Homeodomain-like"/>
    <property type="match status" value="1"/>
</dbReference>
<accession>A0AA48H3X4</accession>
<reference evidence="5" key="1">
    <citation type="journal article" date="2023" name="Int. J. Syst. Evol. Microbiol.">
        <title>Mesoterricola silvestris gen. nov., sp. nov., Mesoterricola sediminis sp. nov., Geothrix oryzae sp. nov., Geothrix edaphica sp. nov., Geothrix rubra sp. nov., and Geothrix limicola sp. nov., six novel members of Acidobacteriota isolated from soils.</title>
        <authorList>
            <person name="Itoh H."/>
            <person name="Sugisawa Y."/>
            <person name="Mise K."/>
            <person name="Xu Z."/>
            <person name="Kuniyasu M."/>
            <person name="Ushijima N."/>
            <person name="Kawano K."/>
            <person name="Kobayashi E."/>
            <person name="Shiratori Y."/>
            <person name="Masuda Y."/>
            <person name="Senoo K."/>
        </authorList>
    </citation>
    <scope>NUCLEOTIDE SEQUENCE</scope>
    <source>
        <strain evidence="5">W786</strain>
    </source>
</reference>
<name>A0AA48H3X4_9BACT</name>
<dbReference type="InterPro" id="IPR018060">
    <property type="entry name" value="HTH_AraC"/>
</dbReference>
<dbReference type="PANTHER" id="PTHR11019">
    <property type="entry name" value="HTH-TYPE TRANSCRIPTIONAL REGULATOR NIMR"/>
    <property type="match status" value="1"/>
</dbReference>
<evidence type="ECO:0000313" key="5">
    <source>
        <dbReference type="EMBL" id="BDU77011.1"/>
    </source>
</evidence>
<dbReference type="SMART" id="SM00342">
    <property type="entry name" value="HTH_ARAC"/>
    <property type="match status" value="1"/>
</dbReference>
<dbReference type="KEGG" id="msea:METESE_19690"/>
<dbReference type="InterPro" id="IPR018062">
    <property type="entry name" value="HTH_AraC-typ_CS"/>
</dbReference>
<dbReference type="PROSITE" id="PS00041">
    <property type="entry name" value="HTH_ARAC_FAMILY_1"/>
    <property type="match status" value="1"/>
</dbReference>
<dbReference type="PRINTS" id="PR00032">
    <property type="entry name" value="HTHARAC"/>
</dbReference>
<dbReference type="Gene3D" id="2.60.120.10">
    <property type="entry name" value="Jelly Rolls"/>
    <property type="match status" value="1"/>
</dbReference>
<dbReference type="Proteomes" id="UP001228113">
    <property type="component" value="Chromosome"/>
</dbReference>
<dbReference type="InterPro" id="IPR020449">
    <property type="entry name" value="Tscrpt_reg_AraC-type_HTH"/>
</dbReference>
<feature type="domain" description="HTH araC/xylS-type" evidence="4">
    <location>
        <begin position="180"/>
        <end position="278"/>
    </location>
</feature>
<evidence type="ECO:0000256" key="3">
    <source>
        <dbReference type="ARBA" id="ARBA00023163"/>
    </source>
</evidence>
<sequence>MIIWSYHLTMPNASLSIFPVTEVRNLRFQCSEPALHTHPFHQVFVLTRGGGRQIMHGETVEFQAPWALVVPRGQAHLYYPTADAEGWSLGFTEEFLPAGTTLLVTNAFPPGGVALASPGVADRLCAIVKILHEGSSDASTFCPTAQFHLVAAFLQLLHQACQRQRPAEASLSQADHLLFQRFTRLMDEAYRSHWEMTRFAHELRCSQRRLGGICQRILGKSPHAALEERRMIEARRRLAHGTDSIQAIALDLGYEDPSYFAKAFRRVVGQTPTDYRNSRAGMVAGQ</sequence>
<keyword evidence="3" id="KW-0804">Transcription</keyword>
<gene>
    <name evidence="5" type="ORF">METESE_19690</name>
</gene>
<dbReference type="InterPro" id="IPR009057">
    <property type="entry name" value="Homeodomain-like_sf"/>
</dbReference>
<evidence type="ECO:0000256" key="1">
    <source>
        <dbReference type="ARBA" id="ARBA00023015"/>
    </source>
</evidence>
<dbReference type="Pfam" id="PF12833">
    <property type="entry name" value="HTH_18"/>
    <property type="match status" value="1"/>
</dbReference>
<dbReference type="PANTHER" id="PTHR11019:SF190">
    <property type="entry name" value="ARAC-FAMILY REGULATORY PROTEIN"/>
    <property type="match status" value="1"/>
</dbReference>
<protein>
    <submittedName>
        <fullName evidence="5">4-hydroxyphenylacetate catabolism regulatory protein HpaA</fullName>
    </submittedName>
</protein>
<dbReference type="EMBL" id="AP027081">
    <property type="protein sequence ID" value="BDU77011.1"/>
    <property type="molecule type" value="Genomic_DNA"/>
</dbReference>
<organism evidence="5 6">
    <name type="scientific">Mesoterricola sediminis</name>
    <dbReference type="NCBI Taxonomy" id="2927980"/>
    <lineage>
        <taxon>Bacteria</taxon>
        <taxon>Pseudomonadati</taxon>
        <taxon>Acidobacteriota</taxon>
        <taxon>Holophagae</taxon>
        <taxon>Holophagales</taxon>
        <taxon>Holophagaceae</taxon>
        <taxon>Mesoterricola</taxon>
    </lineage>
</organism>
<dbReference type="GO" id="GO:0043565">
    <property type="term" value="F:sequence-specific DNA binding"/>
    <property type="evidence" value="ECO:0007669"/>
    <property type="project" value="InterPro"/>
</dbReference>
<evidence type="ECO:0000256" key="2">
    <source>
        <dbReference type="ARBA" id="ARBA00023125"/>
    </source>
</evidence>
<dbReference type="InterPro" id="IPR014710">
    <property type="entry name" value="RmlC-like_jellyroll"/>
</dbReference>
<dbReference type="SUPFAM" id="SSF46689">
    <property type="entry name" value="Homeodomain-like"/>
    <property type="match status" value="1"/>
</dbReference>
<dbReference type="GO" id="GO:0003700">
    <property type="term" value="F:DNA-binding transcription factor activity"/>
    <property type="evidence" value="ECO:0007669"/>
    <property type="project" value="InterPro"/>
</dbReference>
<keyword evidence="2" id="KW-0238">DNA-binding</keyword>
<keyword evidence="6" id="KW-1185">Reference proteome</keyword>
<dbReference type="AlphaFoldDB" id="A0AA48H3X4"/>
<keyword evidence="1" id="KW-0805">Transcription regulation</keyword>
<proteinExistence type="predicted"/>
<evidence type="ECO:0000313" key="6">
    <source>
        <dbReference type="Proteomes" id="UP001228113"/>
    </source>
</evidence>
<dbReference type="PROSITE" id="PS01124">
    <property type="entry name" value="HTH_ARAC_FAMILY_2"/>
    <property type="match status" value="1"/>
</dbReference>
<evidence type="ECO:0000259" key="4">
    <source>
        <dbReference type="PROSITE" id="PS01124"/>
    </source>
</evidence>